<gene>
    <name evidence="2" type="ORF">MENT_LOCUS20427</name>
</gene>
<comment type="caution">
    <text evidence="2">The sequence shown here is derived from an EMBL/GenBank/DDBJ whole genome shotgun (WGS) entry which is preliminary data.</text>
</comment>
<feature type="coiled-coil region" evidence="1">
    <location>
        <begin position="69"/>
        <end position="99"/>
    </location>
</feature>
<keyword evidence="1" id="KW-0175">Coiled coil</keyword>
<organism evidence="2 3">
    <name type="scientific">Meloidogyne enterolobii</name>
    <name type="common">Root-knot nematode worm</name>
    <name type="synonym">Meloidogyne mayaguensis</name>
    <dbReference type="NCBI Taxonomy" id="390850"/>
    <lineage>
        <taxon>Eukaryota</taxon>
        <taxon>Metazoa</taxon>
        <taxon>Ecdysozoa</taxon>
        <taxon>Nematoda</taxon>
        <taxon>Chromadorea</taxon>
        <taxon>Rhabditida</taxon>
        <taxon>Tylenchina</taxon>
        <taxon>Tylenchomorpha</taxon>
        <taxon>Tylenchoidea</taxon>
        <taxon>Meloidogynidae</taxon>
        <taxon>Meloidogyninae</taxon>
        <taxon>Meloidogyne</taxon>
    </lineage>
</organism>
<proteinExistence type="predicted"/>
<reference evidence="2 3" key="1">
    <citation type="submission" date="2020-08" db="EMBL/GenBank/DDBJ databases">
        <authorList>
            <person name="Koutsovoulos G."/>
            <person name="Danchin GJ E."/>
        </authorList>
    </citation>
    <scope>NUCLEOTIDE SEQUENCE [LARGE SCALE GENOMIC DNA]</scope>
</reference>
<evidence type="ECO:0000256" key="1">
    <source>
        <dbReference type="SAM" id="Coils"/>
    </source>
</evidence>
<dbReference type="Proteomes" id="UP000580250">
    <property type="component" value="Unassembled WGS sequence"/>
</dbReference>
<dbReference type="AlphaFoldDB" id="A0A6V7V2B4"/>
<dbReference type="EMBL" id="CAJEWN010000148">
    <property type="protein sequence ID" value="CAD2169108.1"/>
    <property type="molecule type" value="Genomic_DNA"/>
</dbReference>
<name>A0A6V7V2B4_MELEN</name>
<accession>A0A6V7V2B4</accession>
<protein>
    <submittedName>
        <fullName evidence="2">Uncharacterized protein</fullName>
    </submittedName>
</protein>
<evidence type="ECO:0000313" key="3">
    <source>
        <dbReference type="Proteomes" id="UP000580250"/>
    </source>
</evidence>
<sequence>MKFSLTELSLLTRILLEASPNLLKLNYKLELSDILIQKCKTKVLNELENQQLVNSQIIENKLFQIISFYKDYMNEIDSLKNTENHLEEEEDNVQGLSDEEMRLFIRERLNKMLITLNFEGYQVILKKYLRIVRSRNTQILRDSQIDINKLLKNKKQNLEEFVNTVNDSIVPLLEDNELFDLYVDCKEINLVEQNFFILWHLFGFARKLLRSFISSHNYINFYDKLLAKEGERISIIDYMKVYDDLELKANYFMKMLKETNVYNFEDCIVFYSNGHEFSRQNHLISLKNAECFEDNDNPIFYPAIFSKNPKERNDISKI</sequence>
<evidence type="ECO:0000313" key="2">
    <source>
        <dbReference type="EMBL" id="CAD2169108.1"/>
    </source>
</evidence>